<keyword evidence="1" id="KW-0812">Transmembrane</keyword>
<evidence type="ECO:0000313" key="2">
    <source>
        <dbReference type="Proteomes" id="UP000515151"/>
    </source>
</evidence>
<reference evidence="3" key="2">
    <citation type="submission" date="2025-08" db="UniProtKB">
        <authorList>
            <consortium name="RefSeq"/>
        </authorList>
    </citation>
    <scope>IDENTIFICATION</scope>
    <source>
        <tissue evidence="3">Leaf</tissue>
    </source>
</reference>
<dbReference type="AlphaFoldDB" id="A0A6P8E7W0"/>
<reference evidence="2" key="1">
    <citation type="journal article" date="2020" name="Plant Biotechnol. J.">
        <title>The pomegranate (Punica granatum L.) draft genome dissects genetic divergence between soft- and hard-seeded cultivars.</title>
        <authorList>
            <person name="Luo X."/>
            <person name="Li H."/>
            <person name="Wu Z."/>
            <person name="Yao W."/>
            <person name="Zhao P."/>
            <person name="Cao D."/>
            <person name="Yu H."/>
            <person name="Li K."/>
            <person name="Poudel K."/>
            <person name="Zhao D."/>
            <person name="Zhang F."/>
            <person name="Xia X."/>
            <person name="Chen L."/>
            <person name="Wang Q."/>
            <person name="Jing D."/>
            <person name="Cao S."/>
        </authorList>
    </citation>
    <scope>NUCLEOTIDE SEQUENCE [LARGE SCALE GENOMIC DNA]</scope>
    <source>
        <strain evidence="2">cv. Tunisia</strain>
    </source>
</reference>
<dbReference type="OrthoDB" id="772928at2759"/>
<evidence type="ECO:0000313" key="3">
    <source>
        <dbReference type="RefSeq" id="XP_031401223.1"/>
    </source>
</evidence>
<feature type="transmembrane region" description="Helical" evidence="1">
    <location>
        <begin position="26"/>
        <end position="49"/>
    </location>
</feature>
<dbReference type="RefSeq" id="XP_031401223.1">
    <property type="nucleotide sequence ID" value="XM_031545363.1"/>
</dbReference>
<evidence type="ECO:0000256" key="1">
    <source>
        <dbReference type="SAM" id="Phobius"/>
    </source>
</evidence>
<sequence length="218" mass="23924">MPHILKQIPPTNSIKSQQFNWRARRVWQVVFSFIVIMALILFLVFSLLLQGALGDIACEQLPTQMCSFSIASSGKRCLLEYYMTQGGSMEYQCKTSPVVADIMHEWIETDDCIRACGVDRNSIGISSDSLLQPHFTMKLCSSECYDYCPNIVDLYFNLATAEGVYLPSMCEAQRTNMHRAMMEIQSSGHTSGPVSAVAAAPVAEAPLAGIAAGPVAEP</sequence>
<dbReference type="GeneID" id="116211130"/>
<dbReference type="InterPro" id="IPR009489">
    <property type="entry name" value="PAR1"/>
</dbReference>
<protein>
    <submittedName>
        <fullName evidence="3">Uncharacterized protein LOC116211130</fullName>
    </submittedName>
</protein>
<proteinExistence type="predicted"/>
<organism evidence="2 3">
    <name type="scientific">Punica granatum</name>
    <name type="common">Pomegranate</name>
    <dbReference type="NCBI Taxonomy" id="22663"/>
    <lineage>
        <taxon>Eukaryota</taxon>
        <taxon>Viridiplantae</taxon>
        <taxon>Streptophyta</taxon>
        <taxon>Embryophyta</taxon>
        <taxon>Tracheophyta</taxon>
        <taxon>Spermatophyta</taxon>
        <taxon>Magnoliopsida</taxon>
        <taxon>eudicotyledons</taxon>
        <taxon>Gunneridae</taxon>
        <taxon>Pentapetalae</taxon>
        <taxon>rosids</taxon>
        <taxon>malvids</taxon>
        <taxon>Myrtales</taxon>
        <taxon>Lythraceae</taxon>
        <taxon>Punica</taxon>
    </lineage>
</organism>
<keyword evidence="1" id="KW-1133">Transmembrane helix</keyword>
<name>A0A6P8E7W0_PUNGR</name>
<keyword evidence="1" id="KW-0472">Membrane</keyword>
<dbReference type="PANTHER" id="PTHR33649:SF16">
    <property type="entry name" value="PAR1 PROTEIN"/>
    <property type="match status" value="1"/>
</dbReference>
<keyword evidence="2" id="KW-1185">Reference proteome</keyword>
<dbReference type="Proteomes" id="UP000515151">
    <property type="component" value="Chromosome 6"/>
</dbReference>
<accession>A0A6P8E7W0</accession>
<dbReference type="Pfam" id="PF06521">
    <property type="entry name" value="PAR1"/>
    <property type="match status" value="1"/>
</dbReference>
<dbReference type="PANTHER" id="PTHR33649">
    <property type="entry name" value="PAR1 PROTEIN"/>
    <property type="match status" value="1"/>
</dbReference>
<gene>
    <name evidence="3" type="primary">LOC116211130</name>
</gene>